<dbReference type="KEGG" id="cmp:Cha6605_2796"/>
<accession>K9UGS0</accession>
<dbReference type="GO" id="GO:0005840">
    <property type="term" value="C:ribosome"/>
    <property type="evidence" value="ECO:0007669"/>
    <property type="project" value="UniProtKB-KW"/>
</dbReference>
<keyword evidence="3" id="KW-1185">Reference proteome</keyword>
<dbReference type="InterPro" id="IPR016181">
    <property type="entry name" value="Acyl_CoA_acyltransferase"/>
</dbReference>
<dbReference type="Gene3D" id="3.40.630.30">
    <property type="match status" value="1"/>
</dbReference>
<reference evidence="2 3" key="1">
    <citation type="submission" date="2012-05" db="EMBL/GenBank/DDBJ databases">
        <title>Finished chromosome of genome of Chamaesiphon sp. PCC 6605.</title>
        <authorList>
            <consortium name="US DOE Joint Genome Institute"/>
            <person name="Gugger M."/>
            <person name="Coursin T."/>
            <person name="Rippka R."/>
            <person name="Tandeau De Marsac N."/>
            <person name="Huntemann M."/>
            <person name="Wei C.-L."/>
            <person name="Han J."/>
            <person name="Detter J.C."/>
            <person name="Han C."/>
            <person name="Tapia R."/>
            <person name="Chen A."/>
            <person name="Kyrpides N."/>
            <person name="Mavromatis K."/>
            <person name="Markowitz V."/>
            <person name="Szeto E."/>
            <person name="Ivanova N."/>
            <person name="Pagani I."/>
            <person name="Pati A."/>
            <person name="Goodwin L."/>
            <person name="Nordberg H.P."/>
            <person name="Cantor M.N."/>
            <person name="Hua S.X."/>
            <person name="Woyke T."/>
            <person name="Kerfeld C.A."/>
        </authorList>
    </citation>
    <scope>NUCLEOTIDE SEQUENCE [LARGE SCALE GENOMIC DNA]</scope>
    <source>
        <strain evidence="3">ATCC 27169 / PCC 6605</strain>
    </source>
</reference>
<evidence type="ECO:0000313" key="3">
    <source>
        <dbReference type="Proteomes" id="UP000010366"/>
    </source>
</evidence>
<dbReference type="HOGENOM" id="CLU_013985_3_4_3"/>
<feature type="domain" description="N-acetyltransferase" evidence="1">
    <location>
        <begin position="33"/>
        <end position="181"/>
    </location>
</feature>
<dbReference type="PANTHER" id="PTHR43792:SF1">
    <property type="entry name" value="N-ACETYLTRANSFERASE DOMAIN-CONTAINING PROTEIN"/>
    <property type="match status" value="1"/>
</dbReference>
<name>K9UGS0_CHAP6</name>
<organism evidence="2 3">
    <name type="scientific">Chamaesiphon minutus (strain ATCC 27169 / PCC 6605)</name>
    <dbReference type="NCBI Taxonomy" id="1173020"/>
    <lineage>
        <taxon>Bacteria</taxon>
        <taxon>Bacillati</taxon>
        <taxon>Cyanobacteriota</taxon>
        <taxon>Cyanophyceae</taxon>
        <taxon>Gomontiellales</taxon>
        <taxon>Chamaesiphonaceae</taxon>
        <taxon>Chamaesiphon</taxon>
    </lineage>
</organism>
<dbReference type="InterPro" id="IPR000182">
    <property type="entry name" value="GNAT_dom"/>
</dbReference>
<dbReference type="GO" id="GO:0016747">
    <property type="term" value="F:acyltransferase activity, transferring groups other than amino-acyl groups"/>
    <property type="evidence" value="ECO:0007669"/>
    <property type="project" value="InterPro"/>
</dbReference>
<protein>
    <submittedName>
        <fullName evidence="2">Acetyltransferase, ribosomal protein N-acetylase</fullName>
    </submittedName>
</protein>
<dbReference type="Pfam" id="PF13302">
    <property type="entry name" value="Acetyltransf_3"/>
    <property type="match status" value="1"/>
</dbReference>
<dbReference type="RefSeq" id="WP_015159978.1">
    <property type="nucleotide sequence ID" value="NC_019697.1"/>
</dbReference>
<dbReference type="Proteomes" id="UP000010366">
    <property type="component" value="Chromosome"/>
</dbReference>
<dbReference type="EMBL" id="CP003600">
    <property type="protein sequence ID" value="AFY93833.1"/>
    <property type="molecule type" value="Genomic_DNA"/>
</dbReference>
<dbReference type="AlphaFoldDB" id="K9UGS0"/>
<keyword evidence="2" id="KW-0687">Ribonucleoprotein</keyword>
<keyword evidence="2" id="KW-0689">Ribosomal protein</keyword>
<proteinExistence type="predicted"/>
<dbReference type="eggNOG" id="COG1670">
    <property type="taxonomic scope" value="Bacteria"/>
</dbReference>
<dbReference type="PROSITE" id="PS51186">
    <property type="entry name" value="GNAT"/>
    <property type="match status" value="1"/>
</dbReference>
<dbReference type="InterPro" id="IPR051531">
    <property type="entry name" value="N-acetyltransferase"/>
</dbReference>
<keyword evidence="2" id="KW-0808">Transferase</keyword>
<evidence type="ECO:0000259" key="1">
    <source>
        <dbReference type="PROSITE" id="PS51186"/>
    </source>
</evidence>
<sequence length="199" mass="23131">MLEQTISLDFTIETVRCRLRRSVMEDLPAIFEATTSPRFHAGMDSEAPLRIEDLYEPLQENLLAWQEGKLYSFTIADRDSDNLLGRIGINRNKREGIWNLGFWMHPAYQGKGYMTESVIAIISFGFDRLDAVQVEASYALWNKSSKRVLEKAGMRFVGYIPHAFRKRGRWVEANKMRITKQEWIVLDRRSDLIAVEIDP</sequence>
<evidence type="ECO:0000313" key="2">
    <source>
        <dbReference type="EMBL" id="AFY93833.1"/>
    </source>
</evidence>
<dbReference type="PANTHER" id="PTHR43792">
    <property type="entry name" value="GNAT FAMILY, PUTATIVE (AFU_ORTHOLOGUE AFUA_3G00765)-RELATED-RELATED"/>
    <property type="match status" value="1"/>
</dbReference>
<gene>
    <name evidence="2" type="ORF">Cha6605_2796</name>
</gene>
<dbReference type="SUPFAM" id="SSF55729">
    <property type="entry name" value="Acyl-CoA N-acyltransferases (Nat)"/>
    <property type="match status" value="1"/>
</dbReference>
<dbReference type="STRING" id="1173020.Cha6605_2796"/>
<dbReference type="OrthoDB" id="9795206at2"/>